<dbReference type="AlphaFoldDB" id="A0A1I1DZ48"/>
<dbReference type="Gene3D" id="3.30.2010.10">
    <property type="entry name" value="Metalloproteases ('zincins'), catalytic domain"/>
    <property type="match status" value="1"/>
</dbReference>
<dbReference type="RefSeq" id="WP_092318787.1">
    <property type="nucleotide sequence ID" value="NZ_FOKY01000004.1"/>
</dbReference>
<evidence type="ECO:0000259" key="1">
    <source>
        <dbReference type="Pfam" id="PF10263"/>
    </source>
</evidence>
<dbReference type="OrthoDB" id="9796628at2"/>
<sequence>MRIFQISRGGGGGGVNIPYIKLSQGRFKKQRRSIVFGTYDALKNEIKIHPILLESVPEIALEFVIYHELLHFMERDILLVRKKKMRVHTKEFRQQEKKFFHYDKAQKILKDLLYNREISYVDRLSLEEQITASVDNDNLDKILTYYKNKQ</sequence>
<dbReference type="Pfam" id="PF10263">
    <property type="entry name" value="SprT-like"/>
    <property type="match status" value="1"/>
</dbReference>
<dbReference type="STRING" id="34097.SAMN02745150_00754"/>
<gene>
    <name evidence="2" type="ORF">SAMN02745150_00754</name>
</gene>
<evidence type="ECO:0000313" key="2">
    <source>
        <dbReference type="EMBL" id="SFB78000.1"/>
    </source>
</evidence>
<reference evidence="3" key="1">
    <citation type="submission" date="2016-10" db="EMBL/GenBank/DDBJ databases">
        <authorList>
            <person name="Varghese N."/>
            <person name="Submissions S."/>
        </authorList>
    </citation>
    <scope>NUCLEOTIDE SEQUENCE [LARGE SCALE GENOMIC DNA]</scope>
    <source>
        <strain evidence="3">ATCC 43811</strain>
    </source>
</reference>
<keyword evidence="3" id="KW-1185">Reference proteome</keyword>
<feature type="domain" description="SprT-like" evidence="1">
    <location>
        <begin position="32"/>
        <end position="98"/>
    </location>
</feature>
<accession>A0A1I1DZ48</accession>
<proteinExistence type="predicted"/>
<dbReference type="InterPro" id="IPR006640">
    <property type="entry name" value="SprT-like_domain"/>
</dbReference>
<evidence type="ECO:0000313" key="3">
    <source>
        <dbReference type="Proteomes" id="UP000240042"/>
    </source>
</evidence>
<dbReference type="Proteomes" id="UP000240042">
    <property type="component" value="Unassembled WGS sequence"/>
</dbReference>
<protein>
    <recommendedName>
        <fullName evidence="1">SprT-like domain-containing protein</fullName>
    </recommendedName>
</protein>
<dbReference type="EMBL" id="FOKY01000004">
    <property type="protein sequence ID" value="SFB78000.1"/>
    <property type="molecule type" value="Genomic_DNA"/>
</dbReference>
<name>A0A1I1DZ48_BREAD</name>
<organism evidence="2 3">
    <name type="scientific">Brevinema andersonii</name>
    <dbReference type="NCBI Taxonomy" id="34097"/>
    <lineage>
        <taxon>Bacteria</taxon>
        <taxon>Pseudomonadati</taxon>
        <taxon>Spirochaetota</taxon>
        <taxon>Spirochaetia</taxon>
        <taxon>Brevinematales</taxon>
        <taxon>Brevinemataceae</taxon>
        <taxon>Brevinema</taxon>
    </lineage>
</organism>